<protein>
    <submittedName>
        <fullName evidence="1">Uncharacterized protein</fullName>
    </submittedName>
</protein>
<evidence type="ECO:0000313" key="2">
    <source>
        <dbReference type="Proteomes" id="UP001597114"/>
    </source>
</evidence>
<comment type="caution">
    <text evidence="1">The sequence shown here is derived from an EMBL/GenBank/DDBJ whole genome shotgun (WGS) entry which is preliminary data.</text>
</comment>
<evidence type="ECO:0000313" key="1">
    <source>
        <dbReference type="EMBL" id="MFD1522136.1"/>
    </source>
</evidence>
<dbReference type="EMBL" id="JBHUCO010000044">
    <property type="protein sequence ID" value="MFD1522136.1"/>
    <property type="molecule type" value="Genomic_DNA"/>
</dbReference>
<dbReference type="Proteomes" id="UP001597114">
    <property type="component" value="Unassembled WGS sequence"/>
</dbReference>
<accession>A0ABW4F387</accession>
<name>A0ABW4F387_9PSEU</name>
<organism evidence="1 2">
    <name type="scientific">Pseudonocardia yunnanensis</name>
    <dbReference type="NCBI Taxonomy" id="58107"/>
    <lineage>
        <taxon>Bacteria</taxon>
        <taxon>Bacillati</taxon>
        <taxon>Actinomycetota</taxon>
        <taxon>Actinomycetes</taxon>
        <taxon>Pseudonocardiales</taxon>
        <taxon>Pseudonocardiaceae</taxon>
        <taxon>Pseudonocardia</taxon>
    </lineage>
</organism>
<sequence length="59" mass="6546">MDLLTPELLAEINAVWDANQAGKITVQEASRQANELLGTPPVDAHRERRVAYTARMSAR</sequence>
<keyword evidence="2" id="KW-1185">Reference proteome</keyword>
<proteinExistence type="predicted"/>
<dbReference type="RefSeq" id="WP_344730039.1">
    <property type="nucleotide sequence ID" value="NZ_BAAAUS010000064.1"/>
</dbReference>
<gene>
    <name evidence="1" type="ORF">ACFSJD_31885</name>
</gene>
<reference evidence="2" key="1">
    <citation type="journal article" date="2019" name="Int. J. Syst. Evol. Microbiol.">
        <title>The Global Catalogue of Microorganisms (GCM) 10K type strain sequencing project: providing services to taxonomists for standard genome sequencing and annotation.</title>
        <authorList>
            <consortium name="The Broad Institute Genomics Platform"/>
            <consortium name="The Broad Institute Genome Sequencing Center for Infectious Disease"/>
            <person name="Wu L."/>
            <person name="Ma J."/>
        </authorList>
    </citation>
    <scope>NUCLEOTIDE SEQUENCE [LARGE SCALE GENOMIC DNA]</scope>
    <source>
        <strain evidence="2">CCM 7043</strain>
    </source>
</reference>